<proteinExistence type="predicted"/>
<dbReference type="Proteomes" id="UP001233271">
    <property type="component" value="Chromosome 7b"/>
</dbReference>
<gene>
    <name evidence="2" type="ORF">CcaverHIS019_0703060</name>
</gene>
<dbReference type="AlphaFoldDB" id="A0AA48QYX3"/>
<evidence type="ECO:0000256" key="1">
    <source>
        <dbReference type="SAM" id="MobiDB-lite"/>
    </source>
</evidence>
<evidence type="ECO:0000313" key="2">
    <source>
        <dbReference type="EMBL" id="BEI94725.1"/>
    </source>
</evidence>
<protein>
    <submittedName>
        <fullName evidence="2">Uncharacterized protein</fullName>
    </submittedName>
</protein>
<sequence length="467" mass="52143">MPSATIVYTKAPRPTTEKLYRPAFAYYDLQSEGPATNSSGSTTPSSTRRSRASLEADDDFTIAGTALTHGVAFEVAAAPSRFGFEYGQYALPPTDKRYGQHAGKVAVNHILNMTGLETRRTCRTLRKSIKASIDAGLFIKPSPIHYAKNGDIVHRILDFAGHETRITCRRLCRHIKQRLDPEMAASVVLTSLAVDEELGLHIAAVGKLRIPGLPPQSYDAWNAWRPRRAYTNPAILRHTRTLTFASNLSDIVIGSKPASSINIGLLVPYLNVHTVRDAHPGSNWNNPVPCTKYVTLTLLNGRHYVGVPHIPDGVIERVINISCPRDTHPRYRSVLYSLCLPFSNSVRRVVIILRFPPILTATHFYDLALGPPLGVLSRIAEEIFRSRNVHFTIVGAEAAPPTVLGIEARDPIPAIQLYYELYQRMLPFNHSFLQYIHLKERVKFMSLDNYRAQVGEKCFEEDFIPGP</sequence>
<keyword evidence="3" id="KW-1185">Reference proteome</keyword>
<feature type="region of interest" description="Disordered" evidence="1">
    <location>
        <begin position="31"/>
        <end position="53"/>
    </location>
</feature>
<dbReference type="GeneID" id="85498595"/>
<dbReference type="RefSeq" id="XP_060459990.1">
    <property type="nucleotide sequence ID" value="XM_060603725.1"/>
</dbReference>
<dbReference type="EMBL" id="AP028219">
    <property type="protein sequence ID" value="BEI94725.1"/>
    <property type="molecule type" value="Genomic_DNA"/>
</dbReference>
<name>A0AA48QYX3_9TREE</name>
<dbReference type="KEGG" id="ccac:CcaHIS019_0703060"/>
<feature type="compositionally biased region" description="Low complexity" evidence="1">
    <location>
        <begin position="33"/>
        <end position="47"/>
    </location>
</feature>
<evidence type="ECO:0000313" key="3">
    <source>
        <dbReference type="Proteomes" id="UP001233271"/>
    </source>
</evidence>
<reference evidence="2" key="1">
    <citation type="journal article" date="2023" name="BMC Genomics">
        <title>Chromosome-level genome assemblies of Cutaneotrichosporon spp. (Trichosporonales, Basidiomycota) reveal imbalanced evolution between nucleotide sequences and chromosome synteny.</title>
        <authorList>
            <person name="Kobayashi Y."/>
            <person name="Kayamori A."/>
            <person name="Aoki K."/>
            <person name="Shiwa Y."/>
            <person name="Matsutani M."/>
            <person name="Fujita N."/>
            <person name="Sugita T."/>
            <person name="Iwasaki W."/>
            <person name="Tanaka N."/>
            <person name="Takashima M."/>
        </authorList>
    </citation>
    <scope>NUCLEOTIDE SEQUENCE</scope>
    <source>
        <strain evidence="2">HIS019</strain>
    </source>
</reference>
<accession>A0AA48QYX3</accession>
<organism evidence="2 3">
    <name type="scientific">Cutaneotrichosporon cavernicola</name>
    <dbReference type="NCBI Taxonomy" id="279322"/>
    <lineage>
        <taxon>Eukaryota</taxon>
        <taxon>Fungi</taxon>
        <taxon>Dikarya</taxon>
        <taxon>Basidiomycota</taxon>
        <taxon>Agaricomycotina</taxon>
        <taxon>Tremellomycetes</taxon>
        <taxon>Trichosporonales</taxon>
        <taxon>Trichosporonaceae</taxon>
        <taxon>Cutaneotrichosporon</taxon>
    </lineage>
</organism>